<dbReference type="GeneID" id="64255723"/>
<evidence type="ECO:0000313" key="10">
    <source>
        <dbReference type="Proteomes" id="UP000186781"/>
    </source>
</evidence>
<evidence type="ECO:0000256" key="1">
    <source>
        <dbReference type="ARBA" id="ARBA00004651"/>
    </source>
</evidence>
<evidence type="ECO:0000256" key="6">
    <source>
        <dbReference type="ARBA" id="ARBA00023136"/>
    </source>
</evidence>
<dbReference type="GO" id="GO:0005886">
    <property type="term" value="C:plasma membrane"/>
    <property type="evidence" value="ECO:0007669"/>
    <property type="project" value="UniProtKB-SubCell"/>
</dbReference>
<accession>A0A1Q8XQN5</accession>
<dbReference type="AlphaFoldDB" id="A0A1Q8XQN5"/>
<evidence type="ECO:0000313" key="11">
    <source>
        <dbReference type="Proteomes" id="UP000187035"/>
    </source>
</evidence>
<dbReference type="PANTHER" id="PTHR33884:SF3">
    <property type="entry name" value="UPF0410 PROTEIN YMGE"/>
    <property type="match status" value="1"/>
</dbReference>
<dbReference type="PANTHER" id="PTHR33884">
    <property type="entry name" value="UPF0410 PROTEIN YMGE"/>
    <property type="match status" value="1"/>
</dbReference>
<keyword evidence="4 7" id="KW-0812">Transmembrane</keyword>
<comment type="subcellular location">
    <subcellularLocation>
        <location evidence="1">Cell membrane</location>
        <topology evidence="1">Multi-pass membrane protein</topology>
    </subcellularLocation>
</comment>
<dbReference type="Pfam" id="PF04226">
    <property type="entry name" value="Transgly_assoc"/>
    <property type="match status" value="1"/>
</dbReference>
<organism evidence="9 11">
    <name type="scientific">Actinomyces naeslundii</name>
    <dbReference type="NCBI Taxonomy" id="1655"/>
    <lineage>
        <taxon>Bacteria</taxon>
        <taxon>Bacillati</taxon>
        <taxon>Actinomycetota</taxon>
        <taxon>Actinomycetes</taxon>
        <taxon>Actinomycetales</taxon>
        <taxon>Actinomycetaceae</taxon>
        <taxon>Actinomyces</taxon>
    </lineage>
</organism>
<dbReference type="InterPro" id="IPR007341">
    <property type="entry name" value="Transgly_assoc"/>
</dbReference>
<feature type="transmembrane region" description="Helical" evidence="7">
    <location>
        <begin position="29"/>
        <end position="55"/>
    </location>
</feature>
<comment type="similarity">
    <text evidence="2">Belongs to the UPF0410 family.</text>
</comment>
<evidence type="ECO:0000256" key="5">
    <source>
        <dbReference type="ARBA" id="ARBA00022989"/>
    </source>
</evidence>
<dbReference type="EMBL" id="MSRR01000013">
    <property type="protein sequence ID" value="OMG35740.1"/>
    <property type="molecule type" value="Genomic_DNA"/>
</dbReference>
<name>A0A1Q8XQN5_ACTNA</name>
<dbReference type="EMBL" id="MSKX01000021">
    <property type="protein sequence ID" value="OLO82803.1"/>
    <property type="molecule type" value="Genomic_DNA"/>
</dbReference>
<feature type="transmembrane region" description="Helical" evidence="7">
    <location>
        <begin position="6"/>
        <end position="22"/>
    </location>
</feature>
<dbReference type="OrthoDB" id="5197368at2"/>
<evidence type="ECO:0000256" key="7">
    <source>
        <dbReference type="SAM" id="Phobius"/>
    </source>
</evidence>
<evidence type="ECO:0000313" key="9">
    <source>
        <dbReference type="EMBL" id="OMG35740.1"/>
    </source>
</evidence>
<feature type="transmembrane region" description="Helical" evidence="7">
    <location>
        <begin position="61"/>
        <end position="81"/>
    </location>
</feature>
<dbReference type="Proteomes" id="UP000186781">
    <property type="component" value="Unassembled WGS sequence"/>
</dbReference>
<dbReference type="Proteomes" id="UP000187035">
    <property type="component" value="Unassembled WGS sequence"/>
</dbReference>
<evidence type="ECO:0000256" key="4">
    <source>
        <dbReference type="ARBA" id="ARBA00022692"/>
    </source>
</evidence>
<sequence length="85" mass="8797">MLSIIGMIIAGAIIGALARLIMRGEQNISVLWTIVLGAVGALIGSTVAGFFGVAQTAGIDWIRWALSIIAAIVAISIYLSVTGRK</sequence>
<keyword evidence="3" id="KW-1003">Cell membrane</keyword>
<evidence type="ECO:0000256" key="3">
    <source>
        <dbReference type="ARBA" id="ARBA00022475"/>
    </source>
</evidence>
<comment type="caution">
    <text evidence="9">The sequence shown here is derived from an EMBL/GenBank/DDBJ whole genome shotgun (WGS) entry which is preliminary data.</text>
</comment>
<dbReference type="RefSeq" id="WP_003779628.1">
    <property type="nucleotide sequence ID" value="NZ_CAUVQY010000003.1"/>
</dbReference>
<evidence type="ECO:0000313" key="8">
    <source>
        <dbReference type="EMBL" id="OLO82803.1"/>
    </source>
</evidence>
<reference evidence="10 11" key="1">
    <citation type="submission" date="2016-12" db="EMBL/GenBank/DDBJ databases">
        <title>Genomic comparison of strains in the 'Actinomyces naeslundii' group.</title>
        <authorList>
            <person name="Mughal S.R."/>
            <person name="Do T."/>
            <person name="Gilbert S.C."/>
            <person name="Witherden E.A."/>
            <person name="Didelot X."/>
            <person name="Beighton D."/>
        </authorList>
    </citation>
    <scope>NUCLEOTIDE SEQUENCE [LARGE SCALE GENOMIC DNA]</scope>
    <source>
        <strain evidence="9 11">NCTC 10301</strain>
        <strain evidence="8 10">WE6B-3</strain>
    </source>
</reference>
<gene>
    <name evidence="8" type="ORF">BKH13_08065</name>
    <name evidence="9" type="ORF">BKH33_07220</name>
</gene>
<keyword evidence="5 7" id="KW-1133">Transmembrane helix</keyword>
<keyword evidence="10" id="KW-1185">Reference proteome</keyword>
<proteinExistence type="inferred from homology"/>
<protein>
    <submittedName>
        <fullName evidence="9">Transglycosylase</fullName>
    </submittedName>
</protein>
<evidence type="ECO:0000256" key="2">
    <source>
        <dbReference type="ARBA" id="ARBA00011006"/>
    </source>
</evidence>
<keyword evidence="6 7" id="KW-0472">Membrane</keyword>